<dbReference type="GO" id="GO:0000160">
    <property type="term" value="P:phosphorelay signal transduction system"/>
    <property type="evidence" value="ECO:0007669"/>
    <property type="project" value="InterPro"/>
</dbReference>
<dbReference type="PROSITE" id="PS50110">
    <property type="entry name" value="RESPONSE_REGULATORY"/>
    <property type="match status" value="1"/>
</dbReference>
<organism evidence="3">
    <name type="scientific">anaerobic digester metagenome</name>
    <dbReference type="NCBI Taxonomy" id="1263854"/>
    <lineage>
        <taxon>unclassified sequences</taxon>
        <taxon>metagenomes</taxon>
        <taxon>ecological metagenomes</taxon>
    </lineage>
</organism>
<protein>
    <submittedName>
        <fullName evidence="3">Sporulation initiation phosphotransferase F</fullName>
        <ecNumber evidence="3">2.7.-.-</ecNumber>
    </submittedName>
</protein>
<keyword evidence="1" id="KW-0597">Phosphoprotein</keyword>
<dbReference type="EMBL" id="CAADRM010000058">
    <property type="protein sequence ID" value="VFU12914.1"/>
    <property type="molecule type" value="Genomic_DNA"/>
</dbReference>
<sequence length="356" mass="39783">MPKQVLIVDDEETLTWSLAKSLSNDRDTYEVTTANDGETALELTRKSPFDLVVLDIRLPGINGLDVLLKIKDERPATKVIIMTAYGSSEIKAKAKARGSLFYIEKPFEIEQMRGLILKALREDEARGFDGSMTGLQLPDLIQMNCLSQVTTALYVRKDQREGCIFFEDGQITHAEIGAIEGEEALFSILSWSSGSFRFVGGMKAPRVTIHTNWEYLLIEGMRKADEMNLALEKGEIDTSDIALIDEPTRIAVKNISSLPECTGVAVITSDNEVLYQSGKIANEVDLSYITTFFLNLTENLGSLTSSTPKKVTFIDLNRLVLVYPFKIYVLALLFDRAVLSQETVSTIERVITRYQI</sequence>
<dbReference type="EC" id="2.7.-.-" evidence="3"/>
<dbReference type="InterPro" id="IPR011006">
    <property type="entry name" value="CheY-like_superfamily"/>
</dbReference>
<dbReference type="CDD" id="cd00156">
    <property type="entry name" value="REC"/>
    <property type="match status" value="1"/>
</dbReference>
<keyword evidence="3" id="KW-0808">Transferase</keyword>
<dbReference type="Pfam" id="PF00072">
    <property type="entry name" value="Response_reg"/>
    <property type="match status" value="1"/>
</dbReference>
<feature type="domain" description="Response regulatory" evidence="2">
    <location>
        <begin position="4"/>
        <end position="120"/>
    </location>
</feature>
<evidence type="ECO:0000313" key="3">
    <source>
        <dbReference type="EMBL" id="VFU12914.1"/>
    </source>
</evidence>
<dbReference type="Gene3D" id="3.40.50.2300">
    <property type="match status" value="1"/>
</dbReference>
<dbReference type="SMART" id="SM00448">
    <property type="entry name" value="REC"/>
    <property type="match status" value="1"/>
</dbReference>
<dbReference type="AlphaFoldDB" id="A0A485M228"/>
<dbReference type="InterPro" id="IPR001789">
    <property type="entry name" value="Sig_transdc_resp-reg_receiver"/>
</dbReference>
<dbReference type="Pfam" id="PF14332">
    <property type="entry name" value="DUF4388"/>
    <property type="match status" value="1"/>
</dbReference>
<proteinExistence type="predicted"/>
<dbReference type="SUPFAM" id="SSF52172">
    <property type="entry name" value="CheY-like"/>
    <property type="match status" value="1"/>
</dbReference>
<dbReference type="PANTHER" id="PTHR44591:SF3">
    <property type="entry name" value="RESPONSE REGULATORY DOMAIN-CONTAINING PROTEIN"/>
    <property type="match status" value="1"/>
</dbReference>
<evidence type="ECO:0000256" key="1">
    <source>
        <dbReference type="ARBA" id="ARBA00022553"/>
    </source>
</evidence>
<name>A0A485M228_9ZZZZ</name>
<evidence type="ECO:0000259" key="2">
    <source>
        <dbReference type="PROSITE" id="PS50110"/>
    </source>
</evidence>
<dbReference type="InterPro" id="IPR050595">
    <property type="entry name" value="Bact_response_regulator"/>
</dbReference>
<dbReference type="InterPro" id="IPR025497">
    <property type="entry name" value="PatA-like_N"/>
</dbReference>
<reference evidence="3" key="1">
    <citation type="submission" date="2019-03" db="EMBL/GenBank/DDBJ databases">
        <authorList>
            <person name="Hao L."/>
        </authorList>
    </citation>
    <scope>NUCLEOTIDE SEQUENCE</scope>
</reference>
<dbReference type="GO" id="GO:0016740">
    <property type="term" value="F:transferase activity"/>
    <property type="evidence" value="ECO:0007669"/>
    <property type="project" value="UniProtKB-KW"/>
</dbReference>
<dbReference type="PANTHER" id="PTHR44591">
    <property type="entry name" value="STRESS RESPONSE REGULATOR PROTEIN 1"/>
    <property type="match status" value="1"/>
</dbReference>
<gene>
    <name evidence="3" type="primary">spo0F</name>
    <name evidence="3" type="ORF">SCFA_1500007</name>
</gene>
<accession>A0A485M228</accession>